<keyword evidence="1" id="KW-1133">Transmembrane helix</keyword>
<keyword evidence="1" id="KW-0812">Transmembrane</keyword>
<protein>
    <submittedName>
        <fullName evidence="2">Uncharacterized protein</fullName>
    </submittedName>
</protein>
<feature type="transmembrane region" description="Helical" evidence="1">
    <location>
        <begin position="170"/>
        <end position="190"/>
    </location>
</feature>
<feature type="transmembrane region" description="Helical" evidence="1">
    <location>
        <begin position="95"/>
        <end position="113"/>
    </location>
</feature>
<name>A0A383VTW6_TETOB</name>
<dbReference type="AlphaFoldDB" id="A0A383VTW6"/>
<keyword evidence="1" id="KW-0472">Membrane</keyword>
<reference evidence="2 3" key="1">
    <citation type="submission" date="2016-10" db="EMBL/GenBank/DDBJ databases">
        <authorList>
            <person name="Cai Z."/>
        </authorList>
    </citation>
    <scope>NUCLEOTIDE SEQUENCE [LARGE SCALE GENOMIC DNA]</scope>
</reference>
<gene>
    <name evidence="2" type="ORF">BQ4739_LOCUS9247</name>
</gene>
<organism evidence="2 3">
    <name type="scientific">Tetradesmus obliquus</name>
    <name type="common">Green alga</name>
    <name type="synonym">Acutodesmus obliquus</name>
    <dbReference type="NCBI Taxonomy" id="3088"/>
    <lineage>
        <taxon>Eukaryota</taxon>
        <taxon>Viridiplantae</taxon>
        <taxon>Chlorophyta</taxon>
        <taxon>core chlorophytes</taxon>
        <taxon>Chlorophyceae</taxon>
        <taxon>CS clade</taxon>
        <taxon>Sphaeropleales</taxon>
        <taxon>Scenedesmaceae</taxon>
        <taxon>Tetradesmus</taxon>
    </lineage>
</organism>
<evidence type="ECO:0000313" key="2">
    <source>
        <dbReference type="EMBL" id="SZX68937.1"/>
    </source>
</evidence>
<feature type="transmembrane region" description="Helical" evidence="1">
    <location>
        <begin position="236"/>
        <end position="260"/>
    </location>
</feature>
<sequence>MSAAPMRLGICLRLHSANVEQEFWQCQAARRLLTTFDVLNACYNIPLNTMILRAFGFGTRARQWVPTAVLLSLLIAQLLLLALRPVTYRRHRTKIALFNRIVRLALLTLMAMVQSPGLLDIMRQQHRSAAAGSKSSSWLVFVRKVLGPPLVYMGHANNVLPFQWVLPMQLYMLFVTSVSVFRSGVCTLAVSASNAEMAAIVCSYAKQVVFYMSRVVGRAPAGPALAAAAADTCHGVAAVLLLLLYVHVVMILIVPLVIMFRVELSMKAEFVRLRGGCVPQALQSLNSDGAMALIAYTLLIGGWCACESAVAWLGPITCSASGGVLMLS</sequence>
<dbReference type="EMBL" id="FNXT01000890">
    <property type="protein sequence ID" value="SZX68937.1"/>
    <property type="molecule type" value="Genomic_DNA"/>
</dbReference>
<evidence type="ECO:0000313" key="3">
    <source>
        <dbReference type="Proteomes" id="UP000256970"/>
    </source>
</evidence>
<feature type="transmembrane region" description="Helical" evidence="1">
    <location>
        <begin position="64"/>
        <end position="83"/>
    </location>
</feature>
<evidence type="ECO:0000256" key="1">
    <source>
        <dbReference type="SAM" id="Phobius"/>
    </source>
</evidence>
<proteinExistence type="predicted"/>
<accession>A0A383VTW6</accession>
<keyword evidence="3" id="KW-1185">Reference proteome</keyword>
<dbReference type="Proteomes" id="UP000256970">
    <property type="component" value="Unassembled WGS sequence"/>
</dbReference>